<dbReference type="PANTHER" id="PTHR22726:SF1">
    <property type="entry name" value="METALLOENDOPEPTIDASE OMA1, MITOCHONDRIAL"/>
    <property type="match status" value="1"/>
</dbReference>
<keyword evidence="1 6" id="KW-0645">Protease</keyword>
<dbReference type="GO" id="GO:0016020">
    <property type="term" value="C:membrane"/>
    <property type="evidence" value="ECO:0007669"/>
    <property type="project" value="TreeGrafter"/>
</dbReference>
<evidence type="ECO:0000256" key="3">
    <source>
        <dbReference type="ARBA" id="ARBA00022801"/>
    </source>
</evidence>
<evidence type="ECO:0000259" key="8">
    <source>
        <dbReference type="Pfam" id="PF01435"/>
    </source>
</evidence>
<dbReference type="PROSITE" id="PS51257">
    <property type="entry name" value="PROKAR_LIPOPROTEIN"/>
    <property type="match status" value="1"/>
</dbReference>
<name>A0A243WFR2_9BACT</name>
<dbReference type="OrthoDB" id="9810445at2"/>
<evidence type="ECO:0000313" key="9">
    <source>
        <dbReference type="EMBL" id="OUJ74601.1"/>
    </source>
</evidence>
<evidence type="ECO:0000256" key="2">
    <source>
        <dbReference type="ARBA" id="ARBA00022723"/>
    </source>
</evidence>
<organism evidence="9 10">
    <name type="scientific">Hymenobacter crusticola</name>
    <dbReference type="NCBI Taxonomy" id="1770526"/>
    <lineage>
        <taxon>Bacteria</taxon>
        <taxon>Pseudomonadati</taxon>
        <taxon>Bacteroidota</taxon>
        <taxon>Cytophagia</taxon>
        <taxon>Cytophagales</taxon>
        <taxon>Hymenobacteraceae</taxon>
        <taxon>Hymenobacter</taxon>
    </lineage>
</organism>
<gene>
    <name evidence="9" type="ORF">BXP70_07450</name>
</gene>
<evidence type="ECO:0000313" key="10">
    <source>
        <dbReference type="Proteomes" id="UP000194873"/>
    </source>
</evidence>
<dbReference type="Pfam" id="PF01435">
    <property type="entry name" value="Peptidase_M48"/>
    <property type="match status" value="1"/>
</dbReference>
<comment type="cofactor">
    <cofactor evidence="6">
        <name>Zn(2+)</name>
        <dbReference type="ChEBI" id="CHEBI:29105"/>
    </cofactor>
    <text evidence="6">Binds 1 zinc ion per subunit.</text>
</comment>
<dbReference type="Proteomes" id="UP000194873">
    <property type="component" value="Unassembled WGS sequence"/>
</dbReference>
<dbReference type="PANTHER" id="PTHR22726">
    <property type="entry name" value="METALLOENDOPEPTIDASE OMA1"/>
    <property type="match status" value="1"/>
</dbReference>
<keyword evidence="10" id="KW-1185">Reference proteome</keyword>
<dbReference type="EMBL" id="MTSE01000003">
    <property type="protein sequence ID" value="OUJ74601.1"/>
    <property type="molecule type" value="Genomic_DNA"/>
</dbReference>
<dbReference type="InterPro" id="IPR051156">
    <property type="entry name" value="Mito/Outer_Membr_Metalloprot"/>
</dbReference>
<reference evidence="9 10" key="1">
    <citation type="submission" date="2017-01" db="EMBL/GenBank/DDBJ databases">
        <title>A new Hymenobacter.</title>
        <authorList>
            <person name="Liang Y."/>
            <person name="Feng F."/>
        </authorList>
    </citation>
    <scope>NUCLEOTIDE SEQUENCE [LARGE SCALE GENOMIC DNA]</scope>
    <source>
        <strain evidence="9">MIMBbqt21</strain>
    </source>
</reference>
<protein>
    <submittedName>
        <fullName evidence="9">Peptidase M48</fullName>
    </submittedName>
</protein>
<feature type="domain" description="Peptidase M48" evidence="8">
    <location>
        <begin position="74"/>
        <end position="244"/>
    </location>
</feature>
<keyword evidence="7" id="KW-0732">Signal</keyword>
<keyword evidence="3 6" id="KW-0378">Hydrolase</keyword>
<dbReference type="InterPro" id="IPR001915">
    <property type="entry name" value="Peptidase_M48"/>
</dbReference>
<keyword evidence="4 6" id="KW-0862">Zinc</keyword>
<comment type="caution">
    <text evidence="9">The sequence shown here is derived from an EMBL/GenBank/DDBJ whole genome shotgun (WGS) entry which is preliminary data.</text>
</comment>
<evidence type="ECO:0000256" key="6">
    <source>
        <dbReference type="RuleBase" id="RU003983"/>
    </source>
</evidence>
<evidence type="ECO:0000256" key="4">
    <source>
        <dbReference type="ARBA" id="ARBA00022833"/>
    </source>
</evidence>
<evidence type="ECO:0000256" key="5">
    <source>
        <dbReference type="ARBA" id="ARBA00023049"/>
    </source>
</evidence>
<comment type="similarity">
    <text evidence="6">Belongs to the peptidase M48 family.</text>
</comment>
<dbReference type="GO" id="GO:0046872">
    <property type="term" value="F:metal ion binding"/>
    <property type="evidence" value="ECO:0007669"/>
    <property type="project" value="UniProtKB-KW"/>
</dbReference>
<accession>A0A243WFR2</accession>
<proteinExistence type="inferred from homology"/>
<dbReference type="Gene3D" id="3.30.2010.10">
    <property type="entry name" value="Metalloproteases ('zincins'), catalytic domain"/>
    <property type="match status" value="1"/>
</dbReference>
<evidence type="ECO:0000256" key="7">
    <source>
        <dbReference type="SAM" id="SignalP"/>
    </source>
</evidence>
<dbReference type="AlphaFoldDB" id="A0A243WFR2"/>
<feature type="chain" id="PRO_5013100172" evidence="7">
    <location>
        <begin position="23"/>
        <end position="268"/>
    </location>
</feature>
<evidence type="ECO:0000256" key="1">
    <source>
        <dbReference type="ARBA" id="ARBA00022670"/>
    </source>
</evidence>
<dbReference type="GO" id="GO:0004222">
    <property type="term" value="F:metalloendopeptidase activity"/>
    <property type="evidence" value="ECO:0007669"/>
    <property type="project" value="InterPro"/>
</dbReference>
<sequence>MVHLLRKPWLLFSLATSLLGAAACSGDGDNVVLFSIEDDKALGDKVAAETDSTYRAKGQLLERTNNARAYQLLDPIVTRVLNNGQLAHRNDFPWDVKIIKDDATQNAFATPGGHIYVFSGLIKFLDNESQLAGVLGHEIAHADRRHTSKQLQQQYGISLLLSLVLGENPNQLAQIATGLGQLKFSRDFEREADDYSVVYLNNTSYSCDGTAGFFSKAQSTGQQNPPEFLSTHPDPGARIEAITAKAASLGCTGRTVDNASFLELQKAL</sequence>
<dbReference type="GO" id="GO:0051603">
    <property type="term" value="P:proteolysis involved in protein catabolic process"/>
    <property type="evidence" value="ECO:0007669"/>
    <property type="project" value="TreeGrafter"/>
</dbReference>
<dbReference type="RefSeq" id="WP_086593402.1">
    <property type="nucleotide sequence ID" value="NZ_MTSE01000003.1"/>
</dbReference>
<feature type="signal peptide" evidence="7">
    <location>
        <begin position="1"/>
        <end position="22"/>
    </location>
</feature>
<keyword evidence="2" id="KW-0479">Metal-binding</keyword>
<keyword evidence="5 6" id="KW-0482">Metalloprotease</keyword>